<gene>
    <name evidence="1" type="ORF">HF325_001471</name>
</gene>
<dbReference type="Proteomes" id="UP000649328">
    <property type="component" value="Unassembled WGS sequence"/>
</dbReference>
<dbReference type="AlphaFoldDB" id="A0A8H7GV58"/>
<evidence type="ECO:0000313" key="1">
    <source>
        <dbReference type="EMBL" id="KAF8004023.1"/>
    </source>
</evidence>
<dbReference type="EMBL" id="JACBPP010000002">
    <property type="protein sequence ID" value="KAF8004023.1"/>
    <property type="molecule type" value="Genomic_DNA"/>
</dbReference>
<proteinExistence type="predicted"/>
<keyword evidence="2" id="KW-1185">Reference proteome</keyword>
<sequence length="636" mass="72066">MGSLSEKILILCNFIKKKVLQPMTSRGSVHLKAEFESEILESIFDLAHEPPETISMKNLFVLINEFYQLKIVLISSYLRRIIACGIFYISSLQSDMNKEMQNDPQISFHLSVLSNLPALNNKQHYQILSKWTPDGEEISSSFDRGIDICRTHVLDGLVSEVFSENYEAFLEELSLFSVGVKFLLVDWLTTQIKATITQSPKLIHITPSTIARIYQLYQCTDNLTVFFKAFVSQFSSGSTPDRVSAAYELYNLIIIAYQDLATREPDFYDFKPLWSFMSLTVDKKLTEAVIGHLLRNDPDLDKYIFGKDTAESPLKVQVPLPRRNQVFSAQLFMENLNQLSSTQSTRANHEEISEIMQEFDSNYLGLSAQYFTDCTDKANVASLTNTLIQKWFGLSNQSREREDSAFAKLLRICAATEEMEAKKHLLDSCKSVFELNVEADAMKQFLIKLVALNVVSMNDVIDILDNMAEKGLELSRVSFDILFGAHRGLPPSQALMLDILRDEFCSRHLEHAYLLTIRELNALEKMSQEPVSEAHTIAIKKALAPVIINYKTFALPSLSTALSLASNLAICRELLHNLLEKEDLLMFLVLAPLANEFSLPYLQLVLRVVFSNKHPAGNDVGKVVLEFLSELQQFDG</sequence>
<name>A0A8H7GV58_9ASCO</name>
<accession>A0A8H7GV58</accession>
<protein>
    <submittedName>
        <fullName evidence="1">Uncharacterized protein</fullName>
    </submittedName>
</protein>
<dbReference type="OrthoDB" id="20828at2759"/>
<comment type="caution">
    <text evidence="1">The sequence shown here is derived from an EMBL/GenBank/DDBJ whole genome shotgun (WGS) entry which is preliminary data.</text>
</comment>
<reference evidence="1" key="1">
    <citation type="submission" date="2020-10" db="EMBL/GenBank/DDBJ databases">
        <title>The Whole-Genome Sequence of Metschnikowia persimmonesis, a Novel Endophytic Yeast Species Isolated from Medicinal Plant Diospyros kaki Thumb.</title>
        <authorList>
            <person name="Rahmat E."/>
            <person name="Kang Y."/>
        </authorList>
    </citation>
    <scope>NUCLEOTIDE SEQUENCE</scope>
    <source>
        <strain evidence="1">KIOM G15050</strain>
    </source>
</reference>
<evidence type="ECO:0000313" key="2">
    <source>
        <dbReference type="Proteomes" id="UP000649328"/>
    </source>
</evidence>
<organism evidence="1 2">
    <name type="scientific">Metschnikowia pulcherrima</name>
    <dbReference type="NCBI Taxonomy" id="27326"/>
    <lineage>
        <taxon>Eukaryota</taxon>
        <taxon>Fungi</taxon>
        <taxon>Dikarya</taxon>
        <taxon>Ascomycota</taxon>
        <taxon>Saccharomycotina</taxon>
        <taxon>Pichiomycetes</taxon>
        <taxon>Metschnikowiaceae</taxon>
        <taxon>Metschnikowia</taxon>
    </lineage>
</organism>